<dbReference type="EMBL" id="BMNM01000004">
    <property type="protein sequence ID" value="GGI77529.1"/>
    <property type="molecule type" value="Genomic_DNA"/>
</dbReference>
<organism evidence="2 3">
    <name type="scientific">Vulcanisaeta souniana JCM 11219</name>
    <dbReference type="NCBI Taxonomy" id="1293586"/>
    <lineage>
        <taxon>Archaea</taxon>
        <taxon>Thermoproteota</taxon>
        <taxon>Thermoprotei</taxon>
        <taxon>Thermoproteales</taxon>
        <taxon>Thermoproteaceae</taxon>
        <taxon>Vulcanisaeta</taxon>
    </lineage>
</organism>
<dbReference type="GeneID" id="90681053"/>
<reference evidence="1" key="4">
    <citation type="journal article" date="2023" name="Microbiol. Resour. Announc.">
        <title>Complete Genome Sequence of Vulcanisaeta souniana Strain IC-059, a Hyperthermophilic Archaeon Isolated from Hot Spring Water in Japan.</title>
        <authorList>
            <person name="Kato S."/>
            <person name="Itoh T."/>
            <person name="Wu L."/>
            <person name="Ma J."/>
            <person name="Ohkuma M."/>
        </authorList>
    </citation>
    <scope>NUCLEOTIDE SEQUENCE</scope>
    <source>
        <strain evidence="1">JCM 11219</strain>
    </source>
</reference>
<dbReference type="EMBL" id="AP026830">
    <property type="protein sequence ID" value="BDR93488.1"/>
    <property type="molecule type" value="Genomic_DNA"/>
</dbReference>
<evidence type="ECO:0000313" key="1">
    <source>
        <dbReference type="EMBL" id="BDR93488.1"/>
    </source>
</evidence>
<name>A0A830E1L5_9CREN</name>
<proteinExistence type="predicted"/>
<keyword evidence="4" id="KW-1185">Reference proteome</keyword>
<dbReference type="AlphaFoldDB" id="A0A830E1L5"/>
<accession>A0A830E1L5</accession>
<evidence type="ECO:0000313" key="2">
    <source>
        <dbReference type="EMBL" id="GGI77529.1"/>
    </source>
</evidence>
<reference evidence="2" key="1">
    <citation type="journal article" date="2014" name="Int. J. Syst. Evol. Microbiol.">
        <title>Complete genome sequence of Corynebacterium casei LMG S-19264T (=DSM 44701T), isolated from a smear-ripened cheese.</title>
        <authorList>
            <consortium name="US DOE Joint Genome Institute (JGI-PGF)"/>
            <person name="Walter F."/>
            <person name="Albersmeier A."/>
            <person name="Kalinowski J."/>
            <person name="Ruckert C."/>
        </authorList>
    </citation>
    <scope>NUCLEOTIDE SEQUENCE</scope>
    <source>
        <strain evidence="2">JCM 11219</strain>
    </source>
</reference>
<dbReference type="RefSeq" id="WP_308419822.1">
    <property type="nucleotide sequence ID" value="NZ_AP026830.1"/>
</dbReference>
<protein>
    <submittedName>
        <fullName evidence="2">Uncharacterized protein</fullName>
    </submittedName>
</protein>
<sequence length="43" mass="5123">MVERLHANFYHNFMTREGFETHREAVLELVNKMSKISKNPSET</sequence>
<reference evidence="2" key="2">
    <citation type="submission" date="2020-09" db="EMBL/GenBank/DDBJ databases">
        <authorList>
            <person name="Sun Q."/>
            <person name="Ohkuma M."/>
        </authorList>
    </citation>
    <scope>NUCLEOTIDE SEQUENCE</scope>
    <source>
        <strain evidence="2">JCM 11219</strain>
    </source>
</reference>
<evidence type="ECO:0000313" key="4">
    <source>
        <dbReference type="Proteomes" id="UP001060771"/>
    </source>
</evidence>
<reference evidence="4" key="3">
    <citation type="submission" date="2022-09" db="EMBL/GenBank/DDBJ databases">
        <title>Complete genome sequence of Vulcanisaeta souniana.</title>
        <authorList>
            <person name="Kato S."/>
            <person name="Itoh T."/>
            <person name="Ohkuma M."/>
        </authorList>
    </citation>
    <scope>NUCLEOTIDE SEQUENCE [LARGE SCALE GENOMIC DNA]</scope>
    <source>
        <strain evidence="4">JCM 11219</strain>
    </source>
</reference>
<dbReference type="Proteomes" id="UP001060771">
    <property type="component" value="Chromosome"/>
</dbReference>
<gene>
    <name evidence="2" type="ORF">GCM10007112_12930</name>
    <name evidence="1" type="ORF">Vsou_25810</name>
</gene>
<evidence type="ECO:0000313" key="3">
    <source>
        <dbReference type="Proteomes" id="UP000657075"/>
    </source>
</evidence>
<dbReference type="Proteomes" id="UP000657075">
    <property type="component" value="Unassembled WGS sequence"/>
</dbReference>